<comment type="caution">
    <text evidence="1">The sequence shown here is derived from an EMBL/GenBank/DDBJ whole genome shotgun (WGS) entry which is preliminary data.</text>
</comment>
<dbReference type="EMBL" id="CM056742">
    <property type="protein sequence ID" value="KAJ8680507.1"/>
    <property type="molecule type" value="Genomic_DNA"/>
</dbReference>
<evidence type="ECO:0000313" key="2">
    <source>
        <dbReference type="Proteomes" id="UP001239111"/>
    </source>
</evidence>
<accession>A0ACC2PAP2</accession>
<gene>
    <name evidence="1" type="ORF">QAD02_016294</name>
</gene>
<evidence type="ECO:0000313" key="1">
    <source>
        <dbReference type="EMBL" id="KAJ8680507.1"/>
    </source>
</evidence>
<keyword evidence="2" id="KW-1185">Reference proteome</keyword>
<dbReference type="Proteomes" id="UP001239111">
    <property type="component" value="Chromosome 2"/>
</dbReference>
<sequence length="541" mass="62817">MTLFVRSSLCLLRCARRTATSMAVGKASEGSEPGFIDSPVTQKTRGLAAVLRSGCLITEILQKNKKIEDSQWASLRQDLLDRSLCREVNVDAKISDICLYYRKLDEVLSYFKFLKGNNYNLNLTIKGTYLRMFHVRQKPLTKEEEDEILSIYDGIRKQHSILDAKTATDCALALSHTKRWKDAFELVDMIKITSDVKSTVPSALIVAALRNNDEKLAWKLLNDYEQNQAQPYVYKEYLGFCLRNFVGEKLLEQVEKIFYFWRVNDVQPQKYVIQEYVDLYKSLGYPVNYTKILQRASHGHCCCCNYQLQPTTLSPTDFKVLSVSILKLIVVGENLYAGTTPEELQKYRHFIKNMKPYDVVIDGLNVAYVGSESRRGKLETILEAIEMIQKNGKKRILVFGRTHMKYWCPTSMKQIMQQADTFFVQNASQDDPFLLHLSIISGHDTYFVSNDLMRQHKAKLRDPSLKRLFKRWQLSRQYYFKKLERSFGLTLVSPMKFQVNAQNDGNGWHIPYSESRELMLPDKYEVPETWVCLKTKKSKDR</sequence>
<proteinExistence type="predicted"/>
<protein>
    <submittedName>
        <fullName evidence="1">Uncharacterized protein</fullName>
    </submittedName>
</protein>
<name>A0ACC2PAP2_9HYME</name>
<reference evidence="1" key="1">
    <citation type="submission" date="2023-04" db="EMBL/GenBank/DDBJ databases">
        <title>A chromosome-level genome assembly of the parasitoid wasp Eretmocerus hayati.</title>
        <authorList>
            <person name="Zhong Y."/>
            <person name="Liu S."/>
            <person name="Liu Y."/>
        </authorList>
    </citation>
    <scope>NUCLEOTIDE SEQUENCE</scope>
    <source>
        <strain evidence="1">ZJU_SS_LIU_2023</strain>
    </source>
</reference>
<organism evidence="1 2">
    <name type="scientific">Eretmocerus hayati</name>
    <dbReference type="NCBI Taxonomy" id="131215"/>
    <lineage>
        <taxon>Eukaryota</taxon>
        <taxon>Metazoa</taxon>
        <taxon>Ecdysozoa</taxon>
        <taxon>Arthropoda</taxon>
        <taxon>Hexapoda</taxon>
        <taxon>Insecta</taxon>
        <taxon>Pterygota</taxon>
        <taxon>Neoptera</taxon>
        <taxon>Endopterygota</taxon>
        <taxon>Hymenoptera</taxon>
        <taxon>Apocrita</taxon>
        <taxon>Proctotrupomorpha</taxon>
        <taxon>Chalcidoidea</taxon>
        <taxon>Aphelinidae</taxon>
        <taxon>Aphelininae</taxon>
        <taxon>Eretmocerus</taxon>
    </lineage>
</organism>